<evidence type="ECO:0000256" key="2">
    <source>
        <dbReference type="ARBA" id="ARBA00022741"/>
    </source>
</evidence>
<dbReference type="EMBL" id="JBHUGH010000004">
    <property type="protein sequence ID" value="MFD1911864.1"/>
    <property type="molecule type" value="Genomic_DNA"/>
</dbReference>
<evidence type="ECO:0000313" key="6">
    <source>
        <dbReference type="Proteomes" id="UP001597353"/>
    </source>
</evidence>
<evidence type="ECO:0000259" key="4">
    <source>
        <dbReference type="PROSITE" id="PS50893"/>
    </source>
</evidence>
<organism evidence="5 6">
    <name type="scientific">Halodurantibacterium flavum</name>
    <dbReference type="NCBI Taxonomy" id="1382802"/>
    <lineage>
        <taxon>Bacteria</taxon>
        <taxon>Pseudomonadati</taxon>
        <taxon>Pseudomonadota</taxon>
        <taxon>Alphaproteobacteria</taxon>
        <taxon>Rhodobacterales</taxon>
        <taxon>Paracoccaceae</taxon>
        <taxon>Halodurantibacterium</taxon>
    </lineage>
</organism>
<dbReference type="InterPro" id="IPR003439">
    <property type="entry name" value="ABC_transporter-like_ATP-bd"/>
</dbReference>
<dbReference type="PANTHER" id="PTHR45772">
    <property type="entry name" value="CONSERVED COMPONENT OF ABC TRANSPORTER FOR NATURAL AMINO ACIDS-RELATED"/>
    <property type="match status" value="1"/>
</dbReference>
<dbReference type="InterPro" id="IPR027417">
    <property type="entry name" value="P-loop_NTPase"/>
</dbReference>
<dbReference type="GO" id="GO:0005524">
    <property type="term" value="F:ATP binding"/>
    <property type="evidence" value="ECO:0007669"/>
    <property type="project" value="UniProtKB-KW"/>
</dbReference>
<dbReference type="InterPro" id="IPR017871">
    <property type="entry name" value="ABC_transporter-like_CS"/>
</dbReference>
<comment type="caution">
    <text evidence="5">The sequence shown here is derived from an EMBL/GenBank/DDBJ whole genome shotgun (WGS) entry which is preliminary data.</text>
</comment>
<sequence>MSILAIQSLRKTFGGLVATNDVSLSIEEGECHALIGPNGAGKTTLISLLMGDMKPNSGSISLRGKPIDGLPAHARVHAGIARSYQVTNLIRKRSVLDNMRLALIGRDGSAFTFFKPLSRETAMTDEAHDWLDRFGLSNRAEDHVADLSHGEQRALELALALAAKPAVVLLDEPMAGLGREETIAMTAMLKKLRGSVTILLVEHDMHAVFELADRVTVLVSGTVLITGAPDEVRSDRRVHEVYLGEEG</sequence>
<dbReference type="Pfam" id="PF12399">
    <property type="entry name" value="BCA_ABC_TP_C"/>
    <property type="match status" value="1"/>
</dbReference>
<keyword evidence="6" id="KW-1185">Reference proteome</keyword>
<accession>A0ABW4S2L7</accession>
<protein>
    <submittedName>
        <fullName evidence="5">ABC transporter ATP-binding protein</fullName>
    </submittedName>
</protein>
<dbReference type="SUPFAM" id="SSF52540">
    <property type="entry name" value="P-loop containing nucleoside triphosphate hydrolases"/>
    <property type="match status" value="1"/>
</dbReference>
<dbReference type="InterPro" id="IPR051120">
    <property type="entry name" value="ABC_AA/LPS_Transport"/>
</dbReference>
<dbReference type="PROSITE" id="PS50893">
    <property type="entry name" value="ABC_TRANSPORTER_2"/>
    <property type="match status" value="1"/>
</dbReference>
<dbReference type="SMART" id="SM00382">
    <property type="entry name" value="AAA"/>
    <property type="match status" value="1"/>
</dbReference>
<reference evidence="6" key="1">
    <citation type="journal article" date="2019" name="Int. J. Syst. Evol. Microbiol.">
        <title>The Global Catalogue of Microorganisms (GCM) 10K type strain sequencing project: providing services to taxonomists for standard genome sequencing and annotation.</title>
        <authorList>
            <consortium name="The Broad Institute Genomics Platform"/>
            <consortium name="The Broad Institute Genome Sequencing Center for Infectious Disease"/>
            <person name="Wu L."/>
            <person name="Ma J."/>
        </authorList>
    </citation>
    <scope>NUCLEOTIDE SEQUENCE [LARGE SCALE GENOMIC DNA]</scope>
    <source>
        <strain evidence="6">CGMCC 4.7242</strain>
    </source>
</reference>
<dbReference type="PANTHER" id="PTHR45772:SF2">
    <property type="entry name" value="ABC TRANSPORTER ATP-BINDING PROTEIN"/>
    <property type="match status" value="1"/>
</dbReference>
<proteinExistence type="predicted"/>
<dbReference type="RefSeq" id="WP_390260181.1">
    <property type="nucleotide sequence ID" value="NZ_JBHUGH010000004.1"/>
</dbReference>
<dbReference type="CDD" id="cd03219">
    <property type="entry name" value="ABC_Mj1267_LivG_branched"/>
    <property type="match status" value="1"/>
</dbReference>
<keyword evidence="3 5" id="KW-0067">ATP-binding</keyword>
<dbReference type="PROSITE" id="PS00211">
    <property type="entry name" value="ABC_TRANSPORTER_1"/>
    <property type="match status" value="1"/>
</dbReference>
<dbReference type="Pfam" id="PF00005">
    <property type="entry name" value="ABC_tran"/>
    <property type="match status" value="1"/>
</dbReference>
<gene>
    <name evidence="5" type="ORF">ACFSGJ_06495</name>
</gene>
<evidence type="ECO:0000313" key="5">
    <source>
        <dbReference type="EMBL" id="MFD1911864.1"/>
    </source>
</evidence>
<name>A0ABW4S2L7_9RHOB</name>
<dbReference type="Proteomes" id="UP001597353">
    <property type="component" value="Unassembled WGS sequence"/>
</dbReference>
<feature type="domain" description="ABC transporter" evidence="4">
    <location>
        <begin position="4"/>
        <end position="245"/>
    </location>
</feature>
<evidence type="ECO:0000256" key="3">
    <source>
        <dbReference type="ARBA" id="ARBA00022840"/>
    </source>
</evidence>
<dbReference type="InterPro" id="IPR003593">
    <property type="entry name" value="AAA+_ATPase"/>
</dbReference>
<evidence type="ECO:0000256" key="1">
    <source>
        <dbReference type="ARBA" id="ARBA00022448"/>
    </source>
</evidence>
<dbReference type="Gene3D" id="3.40.50.300">
    <property type="entry name" value="P-loop containing nucleotide triphosphate hydrolases"/>
    <property type="match status" value="1"/>
</dbReference>
<dbReference type="InterPro" id="IPR032823">
    <property type="entry name" value="BCA_ABC_TP_C"/>
</dbReference>
<keyword evidence="1" id="KW-0813">Transport</keyword>
<keyword evidence="2" id="KW-0547">Nucleotide-binding</keyword>